<protein>
    <recommendedName>
        <fullName evidence="4">DUF1308 domain-containing protein</fullName>
    </recommendedName>
</protein>
<dbReference type="Proteomes" id="UP001172673">
    <property type="component" value="Unassembled WGS sequence"/>
</dbReference>
<organism evidence="2 3">
    <name type="scientific">Cladophialophora chaetospira</name>
    <dbReference type="NCBI Taxonomy" id="386627"/>
    <lineage>
        <taxon>Eukaryota</taxon>
        <taxon>Fungi</taxon>
        <taxon>Dikarya</taxon>
        <taxon>Ascomycota</taxon>
        <taxon>Pezizomycotina</taxon>
        <taxon>Eurotiomycetes</taxon>
        <taxon>Chaetothyriomycetidae</taxon>
        <taxon>Chaetothyriales</taxon>
        <taxon>Herpotrichiellaceae</taxon>
        <taxon>Cladophialophora</taxon>
    </lineage>
</organism>
<feature type="region of interest" description="Disordered" evidence="1">
    <location>
        <begin position="190"/>
        <end position="211"/>
    </location>
</feature>
<accession>A0AA39CC64</accession>
<evidence type="ECO:0000256" key="1">
    <source>
        <dbReference type="SAM" id="MobiDB-lite"/>
    </source>
</evidence>
<evidence type="ECO:0000313" key="2">
    <source>
        <dbReference type="EMBL" id="KAJ9602856.1"/>
    </source>
</evidence>
<evidence type="ECO:0000313" key="3">
    <source>
        <dbReference type="Proteomes" id="UP001172673"/>
    </source>
</evidence>
<proteinExistence type="predicted"/>
<dbReference type="AlphaFoldDB" id="A0AA39CC64"/>
<sequence length="550" mass="61034">MEDTSQVDRSSSLDLFNSLQTRADVLVQEVRSYQAHINQQKREYEVGSRTFVRDTEAEVSSLKKLNPSTTPSDVAAPQNVDRNVEEEEGPRLTTLRSSNLPFFFLVRGVAKKCRRVTAIRVKIGWKEPKNTIGQNAHHQMSMTQENEPASLQKRSVFVDVVAEGGLEWIKVSTLNEKRLLFEMAKEGWEKYSGSDDGTATDSEDDDLQERDPGAGKLELVRLAENLARAAKATRVRFRHPHIKFVLPNIREGVLKDIDSFIAEIRSTGAVVVCGKDVDQFLADGRLDLDRMMPVTADASLTSTINVDETILLALISDICHLSPQQLCSIPTRGPRGAPKTHYKSIANQIAEEQEAPMLRDELYPLLTGRDLDCTAIAAQRFRKIVEKMATSSEQKRAAILLGEGQYKDQPLSVLREAFGEGSLHCVPDSIHFPVRIIQVDIEELLAAGGDPAATNALVCKGFPTSIAARTKDTIRHSTILSSAFLYGWARQVTTLTSNRRMANGLIKDINNVLDTEERQGRGYNADFVGPIIHKCKGARSLIGQDKNNEA</sequence>
<comment type="caution">
    <text evidence="2">The sequence shown here is derived from an EMBL/GenBank/DDBJ whole genome shotgun (WGS) entry which is preliminary data.</text>
</comment>
<reference evidence="2" key="1">
    <citation type="submission" date="2022-10" db="EMBL/GenBank/DDBJ databases">
        <title>Culturing micro-colonial fungi from biological soil crusts in the Mojave desert and describing Neophaeococcomyces mojavensis, and introducing the new genera and species Taxawa tesnikishii.</title>
        <authorList>
            <person name="Kurbessoian T."/>
            <person name="Stajich J.E."/>
        </authorList>
    </citation>
    <scope>NUCLEOTIDE SEQUENCE</scope>
    <source>
        <strain evidence="2">TK_41</strain>
    </source>
</reference>
<dbReference type="EMBL" id="JAPDRK010000024">
    <property type="protein sequence ID" value="KAJ9602856.1"/>
    <property type="molecule type" value="Genomic_DNA"/>
</dbReference>
<name>A0AA39CC64_9EURO</name>
<keyword evidence="3" id="KW-1185">Reference proteome</keyword>
<gene>
    <name evidence="2" type="ORF">H2200_012636</name>
</gene>
<dbReference type="PANTHER" id="PTHR13379">
    <property type="entry name" value="UNCHARACTERIZED DUF1308"/>
    <property type="match status" value="1"/>
</dbReference>
<evidence type="ECO:0008006" key="4">
    <source>
        <dbReference type="Google" id="ProtNLM"/>
    </source>
</evidence>
<feature type="region of interest" description="Disordered" evidence="1">
    <location>
        <begin position="62"/>
        <end position="87"/>
    </location>
</feature>
<dbReference type="PANTHER" id="PTHR13379:SF0">
    <property type="entry name" value="UPF0415 PROTEIN C7ORF25"/>
    <property type="match status" value="1"/>
</dbReference>